<dbReference type="AlphaFoldDB" id="A0A2K3N7T1"/>
<dbReference type="PANTHER" id="PTHR31569">
    <property type="entry name" value="SWIM-TYPE DOMAIN-CONTAINING PROTEIN"/>
    <property type="match status" value="1"/>
</dbReference>
<comment type="caution">
    <text evidence="2">The sequence shown here is derived from an EMBL/GenBank/DDBJ whole genome shotgun (WGS) entry which is preliminary data.</text>
</comment>
<dbReference type="InterPro" id="IPR048324">
    <property type="entry name" value="ZSWIM1-3_RNaseH-like"/>
</dbReference>
<dbReference type="InterPro" id="IPR052579">
    <property type="entry name" value="Zinc_finger_SWIM"/>
</dbReference>
<accession>A0A2K3N7T1</accession>
<reference evidence="2 3" key="2">
    <citation type="journal article" date="2017" name="Front. Plant Sci.">
        <title>Gene Classification and Mining of Molecular Markers Useful in Red Clover (Trifolium pratense) Breeding.</title>
        <authorList>
            <person name="Istvanek J."/>
            <person name="Dluhosova J."/>
            <person name="Dluhos P."/>
            <person name="Patkova L."/>
            <person name="Nedelnik J."/>
            <person name="Repkova J."/>
        </authorList>
    </citation>
    <scope>NUCLEOTIDE SEQUENCE [LARGE SCALE GENOMIC DNA]</scope>
    <source>
        <strain evidence="3">cv. Tatra</strain>
        <tissue evidence="2">Young leaves</tissue>
    </source>
</reference>
<evidence type="ECO:0000259" key="1">
    <source>
        <dbReference type="Pfam" id="PF21056"/>
    </source>
</evidence>
<evidence type="ECO:0000313" key="2">
    <source>
        <dbReference type="EMBL" id="PNX99088.1"/>
    </source>
</evidence>
<dbReference type="EMBL" id="ASHM01017370">
    <property type="protein sequence ID" value="PNX99088.1"/>
    <property type="molecule type" value="Genomic_DNA"/>
</dbReference>
<dbReference type="Proteomes" id="UP000236291">
    <property type="component" value="Unassembled WGS sequence"/>
</dbReference>
<proteinExistence type="predicted"/>
<dbReference type="PANTHER" id="PTHR31569:SF4">
    <property type="entry name" value="SWIM-TYPE DOMAIN-CONTAINING PROTEIN"/>
    <property type="match status" value="1"/>
</dbReference>
<gene>
    <name evidence="2" type="ORF">L195_g022349</name>
</gene>
<evidence type="ECO:0000313" key="3">
    <source>
        <dbReference type="Proteomes" id="UP000236291"/>
    </source>
</evidence>
<reference evidence="2 3" key="1">
    <citation type="journal article" date="2014" name="Am. J. Bot.">
        <title>Genome assembly and annotation for red clover (Trifolium pratense; Fabaceae).</title>
        <authorList>
            <person name="Istvanek J."/>
            <person name="Jaros M."/>
            <person name="Krenek A."/>
            <person name="Repkova J."/>
        </authorList>
    </citation>
    <scope>NUCLEOTIDE SEQUENCE [LARGE SCALE GENOMIC DNA]</scope>
    <source>
        <strain evidence="3">cv. Tatra</strain>
        <tissue evidence="2">Young leaves</tissue>
    </source>
</reference>
<organism evidence="2 3">
    <name type="scientific">Trifolium pratense</name>
    <name type="common">Red clover</name>
    <dbReference type="NCBI Taxonomy" id="57577"/>
    <lineage>
        <taxon>Eukaryota</taxon>
        <taxon>Viridiplantae</taxon>
        <taxon>Streptophyta</taxon>
        <taxon>Embryophyta</taxon>
        <taxon>Tracheophyta</taxon>
        <taxon>Spermatophyta</taxon>
        <taxon>Magnoliopsida</taxon>
        <taxon>eudicotyledons</taxon>
        <taxon>Gunneridae</taxon>
        <taxon>Pentapetalae</taxon>
        <taxon>rosids</taxon>
        <taxon>fabids</taxon>
        <taxon>Fabales</taxon>
        <taxon>Fabaceae</taxon>
        <taxon>Papilionoideae</taxon>
        <taxon>50 kb inversion clade</taxon>
        <taxon>NPAAA clade</taxon>
        <taxon>Hologalegina</taxon>
        <taxon>IRL clade</taxon>
        <taxon>Trifolieae</taxon>
        <taxon>Trifolium</taxon>
    </lineage>
</organism>
<name>A0A2K3N7T1_TRIPR</name>
<dbReference type="STRING" id="57577.A0A2K3N7T1"/>
<dbReference type="Pfam" id="PF21056">
    <property type="entry name" value="ZSWIM1-3_RNaseH-like"/>
    <property type="match status" value="1"/>
</dbReference>
<protein>
    <submittedName>
        <fullName evidence="2">Protein FAR1-related sequence 5-like</fullName>
    </submittedName>
</protein>
<sequence length="157" mass="18468">MHYHELDKGLEGYIVVGRLKPQEKDFLDEMTRNSVAPRNIISALKEIDPNNKTSTKQVYNARHRYKAKLRTSRTEMQHLCKHLDDNKYFFEYRTIVEDGAEHLQDIFFAHPKSVSLFNSFLTVLMMDSTYQTNKYKMPLFEIVSFTSTEKTFNVGFA</sequence>
<feature type="domain" description="ZSWIM1/3 RNaseH-like" evidence="1">
    <location>
        <begin position="94"/>
        <end position="151"/>
    </location>
</feature>